<dbReference type="Pfam" id="PF16732">
    <property type="entry name" value="ComP_DUS"/>
    <property type="match status" value="1"/>
</dbReference>
<dbReference type="Proteomes" id="UP000464262">
    <property type="component" value="Chromosome 1"/>
</dbReference>
<dbReference type="InterPro" id="IPR031982">
    <property type="entry name" value="PilE-like"/>
</dbReference>
<dbReference type="InterPro" id="IPR045584">
    <property type="entry name" value="Pilin-like"/>
</dbReference>
<keyword evidence="3" id="KW-1185">Reference proteome</keyword>
<keyword evidence="1" id="KW-0472">Membrane</keyword>
<accession>A0A7Z2T593</accession>
<sequence>MIQRENCNGCRRKEIGMTLIEIMIVVVLIGVLASIAYPTFTHHVRQAHRQTVKADMLKIQLLLEQGYHNGQYSQTGIVSGSTCLVCDTDARRYEIDVSISGSQYTVTATAQSDSGQVNDRCQDVQYLSLTLNQAGQAAPAECW</sequence>
<dbReference type="KEGG" id="vas:GT360_03580"/>
<evidence type="ECO:0000313" key="2">
    <source>
        <dbReference type="EMBL" id="QIA64659.1"/>
    </source>
</evidence>
<evidence type="ECO:0000256" key="1">
    <source>
        <dbReference type="SAM" id="Phobius"/>
    </source>
</evidence>
<reference evidence="2 3" key="1">
    <citation type="submission" date="2020-01" db="EMBL/GenBank/DDBJ databases">
        <title>Whole genome and functional gene identification of agarase of Vibrio HN897.</title>
        <authorList>
            <person name="Liu Y."/>
            <person name="Zhao Z."/>
        </authorList>
    </citation>
    <scope>NUCLEOTIDE SEQUENCE [LARGE SCALE GENOMIC DNA]</scope>
    <source>
        <strain evidence="2 3">HN897</strain>
    </source>
</reference>
<protein>
    <submittedName>
        <fullName evidence="2">Prepilin-type N-terminal cleavage/methylation domain-containing protein</fullName>
    </submittedName>
</protein>
<dbReference type="Pfam" id="PF07963">
    <property type="entry name" value="N_methyl"/>
    <property type="match status" value="1"/>
</dbReference>
<dbReference type="InterPro" id="IPR012902">
    <property type="entry name" value="N_methyl_site"/>
</dbReference>
<proteinExistence type="predicted"/>
<dbReference type="AlphaFoldDB" id="A0A7Z2T593"/>
<dbReference type="Gene3D" id="3.30.700.10">
    <property type="entry name" value="Glycoprotein, Type 4 Pilin"/>
    <property type="match status" value="1"/>
</dbReference>
<dbReference type="NCBIfam" id="TIGR02532">
    <property type="entry name" value="IV_pilin_GFxxxE"/>
    <property type="match status" value="1"/>
</dbReference>
<organism evidence="2 3">
    <name type="scientific">Vibrio astriarenae</name>
    <dbReference type="NCBI Taxonomy" id="1481923"/>
    <lineage>
        <taxon>Bacteria</taxon>
        <taxon>Pseudomonadati</taxon>
        <taxon>Pseudomonadota</taxon>
        <taxon>Gammaproteobacteria</taxon>
        <taxon>Vibrionales</taxon>
        <taxon>Vibrionaceae</taxon>
        <taxon>Vibrio</taxon>
    </lineage>
</organism>
<keyword evidence="1" id="KW-1133">Transmembrane helix</keyword>
<dbReference type="EMBL" id="CP047475">
    <property type="protein sequence ID" value="QIA64659.1"/>
    <property type="molecule type" value="Genomic_DNA"/>
</dbReference>
<gene>
    <name evidence="2" type="ORF">GT360_03580</name>
</gene>
<evidence type="ECO:0000313" key="3">
    <source>
        <dbReference type="Proteomes" id="UP000464262"/>
    </source>
</evidence>
<keyword evidence="1" id="KW-0812">Transmembrane</keyword>
<dbReference type="SUPFAM" id="SSF54523">
    <property type="entry name" value="Pili subunits"/>
    <property type="match status" value="1"/>
</dbReference>
<dbReference type="GO" id="GO:0043683">
    <property type="term" value="P:type IV pilus assembly"/>
    <property type="evidence" value="ECO:0007669"/>
    <property type="project" value="InterPro"/>
</dbReference>
<name>A0A7Z2T593_9VIBR</name>
<feature type="transmembrane region" description="Helical" evidence="1">
    <location>
        <begin position="20"/>
        <end position="40"/>
    </location>
</feature>